<dbReference type="OrthoDB" id="5076444at2759"/>
<dbReference type="Pfam" id="PF05699">
    <property type="entry name" value="Dimer_Tnp_hAT"/>
    <property type="match status" value="1"/>
</dbReference>
<proteinExistence type="predicted"/>
<evidence type="ECO:0000313" key="3">
    <source>
        <dbReference type="Proteomes" id="UP000297527"/>
    </source>
</evidence>
<name>A0A4Z1H5F5_9HELO</name>
<accession>A0A4Z1H5F5</accession>
<sequence>MISVVTLNTYDFRSPTSSEQPPHVEFVWNVTVRSWKIVGNCYYTYRVHRVQVVTEDEYVHYCLQQQIKIGDAREWWMQEAQQKLYLNLSKLALGKLSISAMSAELERLFLEYKVDNQKS</sequence>
<gene>
    <name evidence="2" type="ORF">BCON_0556g00040</name>
</gene>
<dbReference type="GO" id="GO:0046983">
    <property type="term" value="F:protein dimerization activity"/>
    <property type="evidence" value="ECO:0007669"/>
    <property type="project" value="InterPro"/>
</dbReference>
<feature type="domain" description="HAT C-terminal dimerisation" evidence="1">
    <location>
        <begin position="71"/>
        <end position="109"/>
    </location>
</feature>
<protein>
    <recommendedName>
        <fullName evidence="1">HAT C-terminal dimerisation domain-containing protein</fullName>
    </recommendedName>
</protein>
<comment type="caution">
    <text evidence="2">The sequence shown here is derived from an EMBL/GenBank/DDBJ whole genome shotgun (WGS) entry which is preliminary data.</text>
</comment>
<dbReference type="EMBL" id="PQXN01000554">
    <property type="protein sequence ID" value="TGO44278.1"/>
    <property type="molecule type" value="Genomic_DNA"/>
</dbReference>
<evidence type="ECO:0000313" key="2">
    <source>
        <dbReference type="EMBL" id="TGO44278.1"/>
    </source>
</evidence>
<evidence type="ECO:0000259" key="1">
    <source>
        <dbReference type="Pfam" id="PF05699"/>
    </source>
</evidence>
<dbReference type="AlphaFoldDB" id="A0A4Z1H5F5"/>
<dbReference type="InterPro" id="IPR008906">
    <property type="entry name" value="HATC_C_dom"/>
</dbReference>
<reference evidence="2 3" key="1">
    <citation type="submission" date="2017-12" db="EMBL/GenBank/DDBJ databases">
        <title>Comparative genomics of Botrytis spp.</title>
        <authorList>
            <person name="Valero-Jimenez C.A."/>
            <person name="Tapia P."/>
            <person name="Veloso J."/>
            <person name="Silva-Moreno E."/>
            <person name="Staats M."/>
            <person name="Valdes J.H."/>
            <person name="Van Kan J.A.L."/>
        </authorList>
    </citation>
    <scope>NUCLEOTIDE SEQUENCE [LARGE SCALE GENOMIC DNA]</scope>
    <source>
        <strain evidence="2 3">MUCL11595</strain>
    </source>
</reference>
<organism evidence="2 3">
    <name type="scientific">Botryotinia convoluta</name>
    <dbReference type="NCBI Taxonomy" id="54673"/>
    <lineage>
        <taxon>Eukaryota</taxon>
        <taxon>Fungi</taxon>
        <taxon>Dikarya</taxon>
        <taxon>Ascomycota</taxon>
        <taxon>Pezizomycotina</taxon>
        <taxon>Leotiomycetes</taxon>
        <taxon>Helotiales</taxon>
        <taxon>Sclerotiniaceae</taxon>
        <taxon>Botryotinia</taxon>
    </lineage>
</organism>
<dbReference type="Proteomes" id="UP000297527">
    <property type="component" value="Unassembled WGS sequence"/>
</dbReference>
<keyword evidence="3" id="KW-1185">Reference proteome</keyword>